<dbReference type="EMBL" id="QJSW01000002">
    <property type="protein sequence ID" value="PYE51586.1"/>
    <property type="molecule type" value="Genomic_DNA"/>
</dbReference>
<keyword evidence="4" id="KW-1185">Reference proteome</keyword>
<protein>
    <recommendedName>
        <fullName evidence="5">Acetyltransferase (GNAT) family protein</fullName>
    </recommendedName>
</protein>
<dbReference type="SUPFAM" id="SSF55729">
    <property type="entry name" value="Acyl-CoA N-acyltransferases (Nat)"/>
    <property type="match status" value="1"/>
</dbReference>
<dbReference type="AlphaFoldDB" id="A0A2V4VWA0"/>
<evidence type="ECO:0000313" key="3">
    <source>
        <dbReference type="Proteomes" id="UP000247790"/>
    </source>
</evidence>
<evidence type="ECO:0000313" key="1">
    <source>
        <dbReference type="EMBL" id="PYE51586.1"/>
    </source>
</evidence>
<dbReference type="InterPro" id="IPR016181">
    <property type="entry name" value="Acyl_CoA_acyltransferase"/>
</dbReference>
<reference evidence="1 3" key="1">
    <citation type="submission" date="2018-06" db="EMBL/GenBank/DDBJ databases">
        <title>Genomic Encyclopedia of Type Strains, Phase III (KMG-III): the genomes of soil and plant-associated and newly described type strains.</title>
        <authorList>
            <person name="Whitman W."/>
        </authorList>
    </citation>
    <scope>NUCLEOTIDE SEQUENCE [LARGE SCALE GENOMIC DNA]</scope>
    <source>
        <strain evidence="1 3">CECT 7022</strain>
    </source>
</reference>
<dbReference type="RefSeq" id="WP_110894725.1">
    <property type="nucleotide sequence ID" value="NZ_CP054614.1"/>
</dbReference>
<gene>
    <name evidence="1" type="ORF">DFQ00_102381</name>
    <name evidence="2" type="ORF">HUB98_06110</name>
</gene>
<evidence type="ECO:0000313" key="2">
    <source>
        <dbReference type="EMBL" id="QKS55954.1"/>
    </source>
</evidence>
<reference evidence="2 4" key="2">
    <citation type="submission" date="2020-06" db="EMBL/GenBank/DDBJ databases">
        <title>Complete genome of Paenibacillus barcinonensis KACC11450.</title>
        <authorList>
            <person name="Kim M."/>
            <person name="Park Y.-J."/>
            <person name="Shin J.-H."/>
        </authorList>
    </citation>
    <scope>NUCLEOTIDE SEQUENCE [LARGE SCALE GENOMIC DNA]</scope>
    <source>
        <strain evidence="2 4">KACC11450</strain>
    </source>
</reference>
<name>A0A2V4VWA0_PAEBA</name>
<evidence type="ECO:0000313" key="4">
    <source>
        <dbReference type="Proteomes" id="UP000509327"/>
    </source>
</evidence>
<proteinExistence type="predicted"/>
<dbReference type="EMBL" id="CP054614">
    <property type="protein sequence ID" value="QKS55954.1"/>
    <property type="molecule type" value="Genomic_DNA"/>
</dbReference>
<dbReference type="Proteomes" id="UP000247790">
    <property type="component" value="Unassembled WGS sequence"/>
</dbReference>
<evidence type="ECO:0008006" key="5">
    <source>
        <dbReference type="Google" id="ProtNLM"/>
    </source>
</evidence>
<dbReference type="Proteomes" id="UP000509327">
    <property type="component" value="Chromosome"/>
</dbReference>
<organism evidence="1 3">
    <name type="scientific">Paenibacillus barcinonensis</name>
    <dbReference type="NCBI Taxonomy" id="198119"/>
    <lineage>
        <taxon>Bacteria</taxon>
        <taxon>Bacillati</taxon>
        <taxon>Bacillota</taxon>
        <taxon>Bacilli</taxon>
        <taxon>Bacillales</taxon>
        <taxon>Paenibacillaceae</taxon>
        <taxon>Paenibacillus</taxon>
    </lineage>
</organism>
<sequence>MMYLKPYSGIKGFYKIFVDSIRTEIGTIHYKIKDGTLFISNLEIYEEYEKKGYGRTVIKNLKSIKNISILTGEAIDSSKRFWLKIGAIFIEDTNSFVILG</sequence>
<dbReference type="Gene3D" id="3.40.630.30">
    <property type="match status" value="1"/>
</dbReference>
<accession>A0A2V4VWA0</accession>